<evidence type="ECO:0000256" key="1">
    <source>
        <dbReference type="SAM" id="Phobius"/>
    </source>
</evidence>
<evidence type="ECO:0000313" key="3">
    <source>
        <dbReference type="Proteomes" id="UP000263753"/>
    </source>
</evidence>
<organism evidence="2 3">
    <name type="scientific">Acinetobacter chinensis</name>
    <dbReference type="NCBI Taxonomy" id="2004650"/>
    <lineage>
        <taxon>Bacteria</taxon>
        <taxon>Pseudomonadati</taxon>
        <taxon>Pseudomonadota</taxon>
        <taxon>Gammaproteobacteria</taxon>
        <taxon>Moraxellales</taxon>
        <taxon>Moraxellaceae</taxon>
        <taxon>Acinetobacter</taxon>
    </lineage>
</organism>
<keyword evidence="1" id="KW-0812">Transmembrane</keyword>
<name>A0A3B7M3U0_9GAMM</name>
<dbReference type="KEGG" id="achi:CDG60_16175"/>
<dbReference type="AlphaFoldDB" id="A0A3B7M3U0"/>
<dbReference type="RefSeq" id="WP_087512893.1">
    <property type="nucleotide sequence ID" value="NZ_CP032134.1"/>
</dbReference>
<dbReference type="EMBL" id="CP032134">
    <property type="protein sequence ID" value="AXY58527.1"/>
    <property type="molecule type" value="Genomic_DNA"/>
</dbReference>
<accession>A0A3B7M3U0</accession>
<keyword evidence="1" id="KW-1133">Transmembrane helix</keyword>
<feature type="transmembrane region" description="Helical" evidence="1">
    <location>
        <begin position="40"/>
        <end position="62"/>
    </location>
</feature>
<evidence type="ECO:0000313" key="2">
    <source>
        <dbReference type="EMBL" id="AXY58527.1"/>
    </source>
</evidence>
<proteinExistence type="predicted"/>
<reference evidence="3" key="1">
    <citation type="submission" date="2018-09" db="EMBL/GenBank/DDBJ databases">
        <title>The complete genome of Acinetobacter sp. strain WCHAc010005.</title>
        <authorList>
            <person name="Hu Y."/>
            <person name="Long H."/>
            <person name="Feng Y."/>
            <person name="Zong Z."/>
        </authorList>
    </citation>
    <scope>NUCLEOTIDE SEQUENCE [LARGE SCALE GENOMIC DNA]</scope>
    <source>
        <strain evidence="3">WCHAc010005</strain>
    </source>
</reference>
<keyword evidence="1" id="KW-0472">Membrane</keyword>
<protein>
    <submittedName>
        <fullName evidence="2">Uncharacterized protein</fullName>
    </submittedName>
</protein>
<dbReference type="Proteomes" id="UP000263753">
    <property type="component" value="Chromosome"/>
</dbReference>
<gene>
    <name evidence="2" type="ORF">CDG60_16175</name>
</gene>
<sequence>MPKFTVSRPMLLFWIFLVVLCSSISTTVFSESAFNDHFALTTMTIAIIGLVSSTSVLLVNLVHAICNPE</sequence>